<evidence type="ECO:0000256" key="1">
    <source>
        <dbReference type="SAM" id="SignalP"/>
    </source>
</evidence>
<keyword evidence="3" id="KW-1185">Reference proteome</keyword>
<keyword evidence="1" id="KW-0732">Signal</keyword>
<dbReference type="Pfam" id="PF13416">
    <property type="entry name" value="SBP_bac_8"/>
    <property type="match status" value="1"/>
</dbReference>
<accession>A0A5J6V400</accession>
<evidence type="ECO:0000313" key="2">
    <source>
        <dbReference type="EMBL" id="QFG68465.1"/>
    </source>
</evidence>
<dbReference type="PROSITE" id="PS51257">
    <property type="entry name" value="PROKAR_LIPOPROTEIN"/>
    <property type="match status" value="1"/>
</dbReference>
<evidence type="ECO:0000313" key="3">
    <source>
        <dbReference type="Proteomes" id="UP000326546"/>
    </source>
</evidence>
<dbReference type="KEGG" id="serw:FY030_06835"/>
<dbReference type="EMBL" id="CP044427">
    <property type="protein sequence ID" value="QFG68465.1"/>
    <property type="molecule type" value="Genomic_DNA"/>
</dbReference>
<reference evidence="2 3" key="1">
    <citation type="submission" date="2019-09" db="EMBL/GenBank/DDBJ databases">
        <title>Serinicoccus pratensis sp. nov., isolated from meadow soil.</title>
        <authorList>
            <person name="Zhang W."/>
        </authorList>
    </citation>
    <scope>NUCLEOTIDE SEQUENCE [LARGE SCALE GENOMIC DNA]</scope>
    <source>
        <strain evidence="2 3">W204</strain>
    </source>
</reference>
<dbReference type="Proteomes" id="UP000326546">
    <property type="component" value="Chromosome"/>
</dbReference>
<dbReference type="PANTHER" id="PTHR43649">
    <property type="entry name" value="ARABINOSE-BINDING PROTEIN-RELATED"/>
    <property type="match status" value="1"/>
</dbReference>
<dbReference type="Gene3D" id="3.40.190.10">
    <property type="entry name" value="Periplasmic binding protein-like II"/>
    <property type="match status" value="1"/>
</dbReference>
<dbReference type="PANTHER" id="PTHR43649:SF32">
    <property type="entry name" value="SUGAR BINDING SECRETED PROTEIN"/>
    <property type="match status" value="1"/>
</dbReference>
<dbReference type="SUPFAM" id="SSF53850">
    <property type="entry name" value="Periplasmic binding protein-like II"/>
    <property type="match status" value="1"/>
</dbReference>
<feature type="chain" id="PRO_5038840150" evidence="1">
    <location>
        <begin position="26"/>
        <end position="434"/>
    </location>
</feature>
<feature type="signal peptide" evidence="1">
    <location>
        <begin position="1"/>
        <end position="25"/>
    </location>
</feature>
<dbReference type="InterPro" id="IPR006059">
    <property type="entry name" value="SBP"/>
</dbReference>
<dbReference type="RefSeq" id="WP_158060853.1">
    <property type="nucleotide sequence ID" value="NZ_CP044427.1"/>
</dbReference>
<organism evidence="2 3">
    <name type="scientific">Ornithinimicrobium pratense</name>
    <dbReference type="NCBI Taxonomy" id="2593973"/>
    <lineage>
        <taxon>Bacteria</taxon>
        <taxon>Bacillati</taxon>
        <taxon>Actinomycetota</taxon>
        <taxon>Actinomycetes</taxon>
        <taxon>Micrococcales</taxon>
        <taxon>Ornithinimicrobiaceae</taxon>
        <taxon>Ornithinimicrobium</taxon>
    </lineage>
</organism>
<gene>
    <name evidence="2" type="ORF">FY030_06835</name>
</gene>
<dbReference type="OrthoDB" id="3226017at2"/>
<dbReference type="InterPro" id="IPR050490">
    <property type="entry name" value="Bact_solute-bd_prot1"/>
</dbReference>
<proteinExistence type="predicted"/>
<sequence length="434" mass="46813">MQSSKHIYYLLASSTALTLALTACGDGDNGASADDGDDTGSGSGRQIELSVATFNEFGYEELLKEYEADNPGIKVTHVKADTADNARAALRNSLGANSGASDIEGMEVDWVVEFKQYPDKFADLADPEVEGRWFDWKTEAVTLEDGKLMGYGTDIGPEAICYRADLFEAAGLPTDREEVAELLEGSWENYFEVGKDFVANSDAAWYDSAGALWQGMINQIDYAYEDADGNIVAASNPEVRAIYDQVLQASVEDELSAGLALWSPDYTASFQKDEFATMLCPGWMLGIIEGNAAGVEGWDVANVFPGGGGVWGGSYLTVPAQGDNIEEATKLAKWLTAPEQQVKAFEAKGTFPSQLEALDSDVLLESTNAFFNDAPTGQIFVDRAEAVKAQPVKGPRYFDINTALQDAITRVDVDQTDDPESSWAKFVSAVEALG</sequence>
<protein>
    <submittedName>
        <fullName evidence="2">Extracellular solute-binding protein</fullName>
    </submittedName>
</protein>
<name>A0A5J6V400_9MICO</name>
<dbReference type="AlphaFoldDB" id="A0A5J6V400"/>